<comment type="caution">
    <text evidence="1">The sequence shown here is derived from an EMBL/GenBank/DDBJ whole genome shotgun (WGS) entry which is preliminary data.</text>
</comment>
<dbReference type="Proteomes" id="UP001437256">
    <property type="component" value="Unassembled WGS sequence"/>
</dbReference>
<gene>
    <name evidence="1" type="ORF">AAF712_008096</name>
</gene>
<dbReference type="SUPFAM" id="SSF52047">
    <property type="entry name" value="RNI-like"/>
    <property type="match status" value="1"/>
</dbReference>
<organism evidence="1 2">
    <name type="scientific">Marasmius tenuissimus</name>
    <dbReference type="NCBI Taxonomy" id="585030"/>
    <lineage>
        <taxon>Eukaryota</taxon>
        <taxon>Fungi</taxon>
        <taxon>Dikarya</taxon>
        <taxon>Basidiomycota</taxon>
        <taxon>Agaricomycotina</taxon>
        <taxon>Agaricomycetes</taxon>
        <taxon>Agaricomycetidae</taxon>
        <taxon>Agaricales</taxon>
        <taxon>Marasmiineae</taxon>
        <taxon>Marasmiaceae</taxon>
        <taxon>Marasmius</taxon>
    </lineage>
</organism>
<sequence length="519" mass="59319">MQVSHQPRRHQALEVPEIAHLVLGECDLRSTTVSNILVCQVWLQVGLSIIWREVRDARRLVALLGQIDPCSINVRDNLDQWNHFQAIYAWRIRRLILSDTIAFWSCLHNLASNVVWNGPLFPQLEALDLRNTLNHLSTRLHLLVNSNVTKFVLQSPSVLNQEYLVDFVKNMPVLMPNLRHVELRITPPVSPQLSAACAEMCNALGNSLETLLLPPPPDCTSHVNAVAFHQNLRVLCLAIEFYDIPEPTDDMELHYTRVLPVLPSHPSIFPSLRQLNLVCPVPLAIQLIEQPGFPRNLTSLSIKSPSDTQSELPSTVRHLSYALEAKCPNLQYFSLDYFIEDTYYDNIPNGMITYDDLAPLRSCTKMRHFSIFAHLYPLSINDEELALLVSAWPHLTALHLNPDPLMVYDEDVWPRERKQLTWRSFLGLARYVPRLEVVLVLIDPVPRGVPSLEEVESHGRDFGEFGPKLLKLGYLNAGMLCDPLSARIEENPELKGFLYKMAPKKCVFDHRDMYTRYVI</sequence>
<evidence type="ECO:0008006" key="3">
    <source>
        <dbReference type="Google" id="ProtNLM"/>
    </source>
</evidence>
<dbReference type="EMBL" id="JBBXMP010000054">
    <property type="protein sequence ID" value="KAL0064972.1"/>
    <property type="molecule type" value="Genomic_DNA"/>
</dbReference>
<reference evidence="1 2" key="1">
    <citation type="submission" date="2024-05" db="EMBL/GenBank/DDBJ databases">
        <title>A draft genome resource for the thread blight pathogen Marasmius tenuissimus strain MS-2.</title>
        <authorList>
            <person name="Yulfo-Soto G.E."/>
            <person name="Baruah I.K."/>
            <person name="Amoako-Attah I."/>
            <person name="Bukari Y."/>
            <person name="Meinhardt L.W."/>
            <person name="Bailey B.A."/>
            <person name="Cohen S.P."/>
        </authorList>
    </citation>
    <scope>NUCLEOTIDE SEQUENCE [LARGE SCALE GENOMIC DNA]</scope>
    <source>
        <strain evidence="1 2">MS-2</strain>
    </source>
</reference>
<dbReference type="Gene3D" id="3.80.10.10">
    <property type="entry name" value="Ribonuclease Inhibitor"/>
    <property type="match status" value="1"/>
</dbReference>
<accession>A0ABR2ZV89</accession>
<proteinExistence type="predicted"/>
<evidence type="ECO:0000313" key="2">
    <source>
        <dbReference type="Proteomes" id="UP001437256"/>
    </source>
</evidence>
<evidence type="ECO:0000313" key="1">
    <source>
        <dbReference type="EMBL" id="KAL0064972.1"/>
    </source>
</evidence>
<protein>
    <recommendedName>
        <fullName evidence="3">F-box domain-containing protein</fullName>
    </recommendedName>
</protein>
<keyword evidence="2" id="KW-1185">Reference proteome</keyword>
<dbReference type="InterPro" id="IPR032675">
    <property type="entry name" value="LRR_dom_sf"/>
</dbReference>
<name>A0ABR2ZV89_9AGAR</name>